<dbReference type="RefSeq" id="WP_345199785.1">
    <property type="nucleotide sequence ID" value="NZ_BAABHX010000001.1"/>
</dbReference>
<name>A0ABP9LUD7_9FLAO</name>
<sequence>MALNNTELEKFRTEIKKASEDLKSNELIFHTEWIFDLPTQFLKISEVILHDGYNIPIGWDGYGIQDLEILEQQGFLKKIFETEKDPVTLKQTIKYIII</sequence>
<gene>
    <name evidence="1" type="ORF">GCM10023210_02370</name>
</gene>
<organism evidence="1 2">
    <name type="scientific">Chryseobacterium ginsengisoli</name>
    <dbReference type="NCBI Taxonomy" id="363853"/>
    <lineage>
        <taxon>Bacteria</taxon>
        <taxon>Pseudomonadati</taxon>
        <taxon>Bacteroidota</taxon>
        <taxon>Flavobacteriia</taxon>
        <taxon>Flavobacteriales</taxon>
        <taxon>Weeksellaceae</taxon>
        <taxon>Chryseobacterium group</taxon>
        <taxon>Chryseobacterium</taxon>
    </lineage>
</organism>
<proteinExistence type="predicted"/>
<comment type="caution">
    <text evidence="1">The sequence shown here is derived from an EMBL/GenBank/DDBJ whole genome shotgun (WGS) entry which is preliminary data.</text>
</comment>
<protein>
    <submittedName>
        <fullName evidence="1">Uncharacterized protein</fullName>
    </submittedName>
</protein>
<evidence type="ECO:0000313" key="1">
    <source>
        <dbReference type="EMBL" id="GAA5083572.1"/>
    </source>
</evidence>
<dbReference type="Proteomes" id="UP001500353">
    <property type="component" value="Unassembled WGS sequence"/>
</dbReference>
<accession>A0ABP9LUD7</accession>
<evidence type="ECO:0000313" key="2">
    <source>
        <dbReference type="Proteomes" id="UP001500353"/>
    </source>
</evidence>
<dbReference type="EMBL" id="BAABHX010000001">
    <property type="protein sequence ID" value="GAA5083572.1"/>
    <property type="molecule type" value="Genomic_DNA"/>
</dbReference>
<reference evidence="2" key="1">
    <citation type="journal article" date="2019" name="Int. J. Syst. Evol. Microbiol.">
        <title>The Global Catalogue of Microorganisms (GCM) 10K type strain sequencing project: providing services to taxonomists for standard genome sequencing and annotation.</title>
        <authorList>
            <consortium name="The Broad Institute Genomics Platform"/>
            <consortium name="The Broad Institute Genome Sequencing Center for Infectious Disease"/>
            <person name="Wu L."/>
            <person name="Ma J."/>
        </authorList>
    </citation>
    <scope>NUCLEOTIDE SEQUENCE [LARGE SCALE GENOMIC DNA]</scope>
    <source>
        <strain evidence="2">JCM 18019</strain>
    </source>
</reference>
<keyword evidence="2" id="KW-1185">Reference proteome</keyword>